<comment type="caution">
    <text evidence="1">The sequence shown here is derived from an EMBL/GenBank/DDBJ whole genome shotgun (WGS) entry which is preliminary data.</text>
</comment>
<accession>A0A8H6W9V4</accession>
<dbReference type="AlphaFoldDB" id="A0A8H6W9V4"/>
<gene>
    <name evidence="1" type="ORF">MIND_00383000</name>
</gene>
<proteinExistence type="predicted"/>
<keyword evidence="2" id="KW-1185">Reference proteome</keyword>
<reference evidence="1" key="1">
    <citation type="submission" date="2020-05" db="EMBL/GenBank/DDBJ databases">
        <title>Mycena genomes resolve the evolution of fungal bioluminescence.</title>
        <authorList>
            <person name="Tsai I.J."/>
        </authorList>
    </citation>
    <scope>NUCLEOTIDE SEQUENCE</scope>
    <source>
        <strain evidence="1">171206Taipei</strain>
    </source>
</reference>
<dbReference type="OrthoDB" id="2745898at2759"/>
<evidence type="ECO:0000313" key="2">
    <source>
        <dbReference type="Proteomes" id="UP000636479"/>
    </source>
</evidence>
<evidence type="ECO:0000313" key="1">
    <source>
        <dbReference type="EMBL" id="KAF7310097.1"/>
    </source>
</evidence>
<sequence length="413" mass="45959">MTPSPFPPELVLLVVEHLPDMASLQNCALAASIFLHPCQKQIYETLFIAGVQDQHETEIQARPVHAYEDALRHLEGSPHLARYVQTLHIAVSGDRWNGDEKTVATLFRRLTCVRRCSVLGKLSFTTWAAVPRSVQGVLLEWILEQSMLEELYVSRIVGLPRPVFHVFLNSAPSILLVQVEVTVDSGDSVEEAEWMHKIMISSRDTFFKTILELSLDHSPEIEPILEEPEFAGYIGSLQVIHANATHTNALCFASARTLKEIHLSCTTAMDTDFVPFPPAFPQLRIFQLTVGLHHLCEDPTVPDAQLCFLPQLLSVLIENTPCPNLLEITINIVLLHVPTLPLPPLSKDVMGRLDTLFQKLSPLEAVHWFPVAPNSLGITPSWITTAFGEAVVRGLPKMAKAGKVVIDECNLTF</sequence>
<organism evidence="1 2">
    <name type="scientific">Mycena indigotica</name>
    <dbReference type="NCBI Taxonomy" id="2126181"/>
    <lineage>
        <taxon>Eukaryota</taxon>
        <taxon>Fungi</taxon>
        <taxon>Dikarya</taxon>
        <taxon>Basidiomycota</taxon>
        <taxon>Agaricomycotina</taxon>
        <taxon>Agaricomycetes</taxon>
        <taxon>Agaricomycetidae</taxon>
        <taxon>Agaricales</taxon>
        <taxon>Marasmiineae</taxon>
        <taxon>Mycenaceae</taxon>
        <taxon>Mycena</taxon>
    </lineage>
</organism>
<dbReference type="RefSeq" id="XP_037223547.1">
    <property type="nucleotide sequence ID" value="XM_037360662.1"/>
</dbReference>
<name>A0A8H6W9V4_9AGAR</name>
<dbReference type="Proteomes" id="UP000636479">
    <property type="component" value="Unassembled WGS sequence"/>
</dbReference>
<dbReference type="EMBL" id="JACAZF010000003">
    <property type="protein sequence ID" value="KAF7310097.1"/>
    <property type="molecule type" value="Genomic_DNA"/>
</dbReference>
<protein>
    <submittedName>
        <fullName evidence="1">Uncharacterized protein</fullName>
    </submittedName>
</protein>
<dbReference type="GeneID" id="59343178"/>